<dbReference type="EMBL" id="VWXL01000102">
    <property type="protein sequence ID" value="MVB12751.1"/>
    <property type="molecule type" value="Genomic_DNA"/>
</dbReference>
<protein>
    <submittedName>
        <fullName evidence="1">Uncharacterized protein</fullName>
    </submittedName>
</protein>
<reference evidence="1 2" key="1">
    <citation type="submission" date="2019-09" db="EMBL/GenBank/DDBJ databases">
        <title>Genome sequence of Clostridium sp. EA1.</title>
        <authorList>
            <person name="Poehlein A."/>
            <person name="Bengelsdorf F.R."/>
            <person name="Daniel R."/>
        </authorList>
    </citation>
    <scope>NUCLEOTIDE SEQUENCE [LARGE SCALE GENOMIC DNA]</scope>
    <source>
        <strain evidence="1 2">EA1</strain>
    </source>
</reference>
<sequence length="76" mass="8744">MVDESGFAEKGDVSALREKIPWDTKYGWLVCSIQYCTQSLYLGRVLVISKILFLHLQNTVLISMIMCYNKNKEVIV</sequence>
<comment type="caution">
    <text evidence="1">The sequence shown here is derived from an EMBL/GenBank/DDBJ whole genome shotgun (WGS) entry which is preliminary data.</text>
</comment>
<dbReference type="Proteomes" id="UP000469440">
    <property type="component" value="Unassembled WGS sequence"/>
</dbReference>
<gene>
    <name evidence="1" type="ORF">CAFE_34950</name>
</gene>
<keyword evidence="2" id="KW-1185">Reference proteome</keyword>
<accession>A0A6N8I3M4</accession>
<evidence type="ECO:0000313" key="1">
    <source>
        <dbReference type="EMBL" id="MVB12751.1"/>
    </source>
</evidence>
<evidence type="ECO:0000313" key="2">
    <source>
        <dbReference type="Proteomes" id="UP000469440"/>
    </source>
</evidence>
<proteinExistence type="predicted"/>
<name>A0A6N8I3M4_9FIRM</name>
<organism evidence="1 2">
    <name type="scientific">Caproicibacter fermentans</name>
    <dbReference type="NCBI Taxonomy" id="2576756"/>
    <lineage>
        <taxon>Bacteria</taxon>
        <taxon>Bacillati</taxon>
        <taxon>Bacillota</taxon>
        <taxon>Clostridia</taxon>
        <taxon>Eubacteriales</taxon>
        <taxon>Acutalibacteraceae</taxon>
        <taxon>Caproicibacter</taxon>
    </lineage>
</organism>
<dbReference type="AlphaFoldDB" id="A0A6N8I3M4"/>